<organism evidence="2">
    <name type="scientific">Siphoviridae sp. ctP6113</name>
    <dbReference type="NCBI Taxonomy" id="2826318"/>
    <lineage>
        <taxon>Viruses</taxon>
        <taxon>Duplodnaviria</taxon>
        <taxon>Heunggongvirae</taxon>
        <taxon>Uroviricota</taxon>
        <taxon>Caudoviricetes</taxon>
    </lineage>
</organism>
<name>A0A8S5MTQ4_9CAUD</name>
<proteinExistence type="predicted"/>
<protein>
    <submittedName>
        <fullName evidence="2">Uncharacterized protein</fullName>
    </submittedName>
</protein>
<dbReference type="EMBL" id="BK014986">
    <property type="protein sequence ID" value="DAD85725.1"/>
    <property type="molecule type" value="Genomic_DNA"/>
</dbReference>
<evidence type="ECO:0000256" key="1">
    <source>
        <dbReference type="SAM" id="MobiDB-lite"/>
    </source>
</evidence>
<evidence type="ECO:0000313" key="2">
    <source>
        <dbReference type="EMBL" id="DAD85725.1"/>
    </source>
</evidence>
<feature type="region of interest" description="Disordered" evidence="1">
    <location>
        <begin position="1"/>
        <end position="30"/>
    </location>
</feature>
<reference evidence="2" key="1">
    <citation type="journal article" date="2021" name="Proc. Natl. Acad. Sci. U.S.A.">
        <title>A Catalog of Tens of Thousands of Viruses from Human Metagenomes Reveals Hidden Associations with Chronic Diseases.</title>
        <authorList>
            <person name="Tisza M.J."/>
            <person name="Buck C.B."/>
        </authorList>
    </citation>
    <scope>NUCLEOTIDE SEQUENCE</scope>
    <source>
        <strain evidence="2">CtP6113</strain>
    </source>
</reference>
<accession>A0A8S5MTQ4</accession>
<sequence>MMASWELAETPRRGRRGNPSAPWVSAATFI</sequence>